<name>A0A225DCK8_9BACT</name>
<dbReference type="Gene3D" id="2.130.10.130">
    <property type="entry name" value="Integrin alpha, N-terminal"/>
    <property type="match status" value="1"/>
</dbReference>
<dbReference type="Gene3D" id="2.120.10.30">
    <property type="entry name" value="TolB, C-terminal domain"/>
    <property type="match status" value="1"/>
</dbReference>
<dbReference type="OrthoDB" id="581621at2"/>
<dbReference type="AlphaFoldDB" id="A0A225DCK8"/>
<dbReference type="SUPFAM" id="SSF75011">
    <property type="entry name" value="3-carboxy-cis,cis-mucoante lactonizing enzyme"/>
    <property type="match status" value="1"/>
</dbReference>
<reference evidence="3" key="1">
    <citation type="submission" date="2017-06" db="EMBL/GenBank/DDBJ databases">
        <title>Genome analysis of Fimbriiglobus ruber SP5, the first member of the order Planctomycetales with confirmed chitinolytic capability.</title>
        <authorList>
            <person name="Ravin N.V."/>
            <person name="Rakitin A.L."/>
            <person name="Ivanova A.A."/>
            <person name="Beletsky A.V."/>
            <person name="Kulichevskaya I.S."/>
            <person name="Mardanov A.V."/>
            <person name="Dedysh S.N."/>
        </authorList>
    </citation>
    <scope>NUCLEOTIDE SEQUENCE [LARGE SCALE GENOMIC DNA]</scope>
    <source>
        <strain evidence="3">SP5</strain>
    </source>
</reference>
<feature type="compositionally biased region" description="Pro residues" evidence="1">
    <location>
        <begin position="360"/>
        <end position="390"/>
    </location>
</feature>
<gene>
    <name evidence="2" type="ORF">FRUB_06304</name>
</gene>
<dbReference type="RefSeq" id="WP_161967714.1">
    <property type="nucleotide sequence ID" value="NZ_NIDE01000011.1"/>
</dbReference>
<feature type="region of interest" description="Disordered" evidence="1">
    <location>
        <begin position="716"/>
        <end position="736"/>
    </location>
</feature>
<dbReference type="EMBL" id="NIDE01000011">
    <property type="protein sequence ID" value="OWK39222.1"/>
    <property type="molecule type" value="Genomic_DNA"/>
</dbReference>
<protein>
    <submittedName>
        <fullName evidence="2">Uncharacterized protein</fullName>
    </submittedName>
</protein>
<feature type="region of interest" description="Disordered" evidence="1">
    <location>
        <begin position="360"/>
        <end position="395"/>
    </location>
</feature>
<dbReference type="InterPro" id="IPR011042">
    <property type="entry name" value="6-blade_b-propeller_TolB-like"/>
</dbReference>
<dbReference type="NCBIfam" id="TIGR03118">
    <property type="entry name" value="PEPCTERM_chp_1"/>
    <property type="match status" value="1"/>
</dbReference>
<dbReference type="InterPro" id="IPR028994">
    <property type="entry name" value="Integrin_alpha_N"/>
</dbReference>
<dbReference type="InterPro" id="IPR017549">
    <property type="entry name" value="APMV_L690"/>
</dbReference>
<proteinExistence type="predicted"/>
<feature type="compositionally biased region" description="Polar residues" evidence="1">
    <location>
        <begin position="716"/>
        <end position="730"/>
    </location>
</feature>
<evidence type="ECO:0000256" key="1">
    <source>
        <dbReference type="SAM" id="MobiDB-lite"/>
    </source>
</evidence>
<evidence type="ECO:0000313" key="2">
    <source>
        <dbReference type="EMBL" id="OWK39222.1"/>
    </source>
</evidence>
<sequence>MRLSRRGPARKLILEALEDRSVPAGLFQATNLVSDQAGVAPVTDSNLVNPWGVSLSPTSGDFWVSDTNPSVSTLYGGDVGGSPVSKSSLVVTIPGGAPTGQVFNTTSNFTVTAGGVTQPAVFIFASQTGWVTGWNPSVPPITSAQTAFIASDGAEYTGMALANNGTGNFLYLADFHNGKIDVLNSTFQLTHLAGSFTDTGLPAGYAPYNVAALGGKLYVSYAKQDAAKQSAVAGTGNGFIDVFDTNGNFLQRLASGGQLNSPSGMVIAPAGFTGFANDLLVANAGNGQINAFDQSTGTFLGTVDGTTGQPLVEDGIKGLAFGNGASAGDSSSLYFTAGPDAGAHGLFGKITPAAATVPPVTPPPVSPPPVSPPPVSPPPVSPPPVSPPPASGAGRVGDVAGAGLVVVSGQAGGTAQVFAPTSSGGLQAQGNPITAFPGFAGEVRSVEADVNGDGIADTILVTGPGTSVRFAIINGKDGSVLVPPTDPFGGDFTGGAFVAAGDITGSGKADWVITPDQGGGPRVVVDGLSDSGTPVPLADFFGIADTSFRGGARATLGDVNGDGTEDLVVAAGFGGGPRVAIFDGKSVLAGSPNRLVGDFFAFPGADATNLRNGVFVTAGDFSGSGFADLAFGGGPGGAPRVMVLSGESISEGQVAATQADPIANFFAFDSSTRSGVQLATKKVTGSTASDLVAATGPGATPTVTVFPGSSLTSANPTGSSISPFGSSNDTDGVFVG</sequence>
<accession>A0A225DCK8</accession>
<comment type="caution">
    <text evidence="2">The sequence shown here is derived from an EMBL/GenBank/DDBJ whole genome shotgun (WGS) entry which is preliminary data.</text>
</comment>
<evidence type="ECO:0000313" key="3">
    <source>
        <dbReference type="Proteomes" id="UP000214646"/>
    </source>
</evidence>
<organism evidence="2 3">
    <name type="scientific">Fimbriiglobus ruber</name>
    <dbReference type="NCBI Taxonomy" id="1908690"/>
    <lineage>
        <taxon>Bacteria</taxon>
        <taxon>Pseudomonadati</taxon>
        <taxon>Planctomycetota</taxon>
        <taxon>Planctomycetia</taxon>
        <taxon>Gemmatales</taxon>
        <taxon>Gemmataceae</taxon>
        <taxon>Fimbriiglobus</taxon>
    </lineage>
</organism>
<dbReference type="SUPFAM" id="SSF69318">
    <property type="entry name" value="Integrin alpha N-terminal domain"/>
    <property type="match status" value="1"/>
</dbReference>
<keyword evidence="3" id="KW-1185">Reference proteome</keyword>
<dbReference type="Proteomes" id="UP000214646">
    <property type="component" value="Unassembled WGS sequence"/>
</dbReference>